<proteinExistence type="inferred from homology"/>
<evidence type="ECO:0000256" key="6">
    <source>
        <dbReference type="ARBA" id="ARBA00023242"/>
    </source>
</evidence>
<dbReference type="InterPro" id="IPR016024">
    <property type="entry name" value="ARM-type_fold"/>
</dbReference>
<accession>A0A5C3MT27</accession>
<evidence type="ECO:0000256" key="5">
    <source>
        <dbReference type="ARBA" id="ARBA00022737"/>
    </source>
</evidence>
<dbReference type="GO" id="GO:0006606">
    <property type="term" value="P:protein import into nucleus"/>
    <property type="evidence" value="ECO:0007669"/>
    <property type="project" value="TreeGrafter"/>
</dbReference>
<evidence type="ECO:0000256" key="1">
    <source>
        <dbReference type="ARBA" id="ARBA00004123"/>
    </source>
</evidence>
<dbReference type="InterPro" id="IPR013598">
    <property type="entry name" value="Exportin-1/Importin-b-like"/>
</dbReference>
<organism evidence="8 9">
    <name type="scientific">Heliocybe sulcata</name>
    <dbReference type="NCBI Taxonomy" id="5364"/>
    <lineage>
        <taxon>Eukaryota</taxon>
        <taxon>Fungi</taxon>
        <taxon>Dikarya</taxon>
        <taxon>Basidiomycota</taxon>
        <taxon>Agaricomycotina</taxon>
        <taxon>Agaricomycetes</taxon>
        <taxon>Gloeophyllales</taxon>
        <taxon>Gloeophyllaceae</taxon>
        <taxon>Heliocybe</taxon>
    </lineage>
</organism>
<dbReference type="GO" id="GO:0005634">
    <property type="term" value="C:nucleus"/>
    <property type="evidence" value="ECO:0007669"/>
    <property type="project" value="UniProtKB-SubCell"/>
</dbReference>
<evidence type="ECO:0000256" key="2">
    <source>
        <dbReference type="ARBA" id="ARBA00007991"/>
    </source>
</evidence>
<comment type="subcellular location">
    <subcellularLocation>
        <location evidence="1">Nucleus</location>
    </subcellularLocation>
</comment>
<keyword evidence="6" id="KW-0539">Nucleus</keyword>
<evidence type="ECO:0000256" key="3">
    <source>
        <dbReference type="ARBA" id="ARBA00016020"/>
    </source>
</evidence>
<dbReference type="Proteomes" id="UP000305948">
    <property type="component" value="Unassembled WGS sequence"/>
</dbReference>
<dbReference type="Pfam" id="PF18773">
    <property type="entry name" value="Importin_rep"/>
    <property type="match status" value="1"/>
</dbReference>
<dbReference type="InterPro" id="IPR040709">
    <property type="entry name" value="Importin_rep_1"/>
</dbReference>
<evidence type="ECO:0000259" key="7">
    <source>
        <dbReference type="Pfam" id="PF08389"/>
    </source>
</evidence>
<evidence type="ECO:0000313" key="8">
    <source>
        <dbReference type="EMBL" id="TFK48147.1"/>
    </source>
</evidence>
<keyword evidence="4" id="KW-0813">Transport</keyword>
<evidence type="ECO:0000256" key="4">
    <source>
        <dbReference type="ARBA" id="ARBA00022448"/>
    </source>
</evidence>
<keyword evidence="5" id="KW-0677">Repeat</keyword>
<dbReference type="Pfam" id="PF18806">
    <property type="entry name" value="Importin_rep_3"/>
    <property type="match status" value="1"/>
</dbReference>
<dbReference type="EMBL" id="ML213520">
    <property type="protein sequence ID" value="TFK48147.1"/>
    <property type="molecule type" value="Genomic_DNA"/>
</dbReference>
<name>A0A5C3MT27_9AGAM</name>
<dbReference type="InterPro" id="IPR040520">
    <property type="entry name" value="Importin_rep_3"/>
</dbReference>
<evidence type="ECO:0000313" key="9">
    <source>
        <dbReference type="Proteomes" id="UP000305948"/>
    </source>
</evidence>
<dbReference type="InterPro" id="IPR011989">
    <property type="entry name" value="ARM-like"/>
</dbReference>
<feature type="domain" description="Exportin-1/Importin-beta-like" evidence="7">
    <location>
        <begin position="114"/>
        <end position="246"/>
    </location>
</feature>
<dbReference type="InterPro" id="IPR051345">
    <property type="entry name" value="Importin_beta-like_NTR"/>
</dbReference>
<dbReference type="OrthoDB" id="2016913at2759"/>
<dbReference type="SUPFAM" id="SSF48371">
    <property type="entry name" value="ARM repeat"/>
    <property type="match status" value="1"/>
</dbReference>
<dbReference type="AlphaFoldDB" id="A0A5C3MT27"/>
<comment type="similarity">
    <text evidence="2">Belongs to the importin beta family.</text>
</comment>
<reference evidence="8 9" key="1">
    <citation type="journal article" date="2019" name="Nat. Ecol. Evol.">
        <title>Megaphylogeny resolves global patterns of mushroom evolution.</title>
        <authorList>
            <person name="Varga T."/>
            <person name="Krizsan K."/>
            <person name="Foldi C."/>
            <person name="Dima B."/>
            <person name="Sanchez-Garcia M."/>
            <person name="Sanchez-Ramirez S."/>
            <person name="Szollosi G.J."/>
            <person name="Szarkandi J.G."/>
            <person name="Papp V."/>
            <person name="Albert L."/>
            <person name="Andreopoulos W."/>
            <person name="Angelini C."/>
            <person name="Antonin V."/>
            <person name="Barry K.W."/>
            <person name="Bougher N.L."/>
            <person name="Buchanan P."/>
            <person name="Buyck B."/>
            <person name="Bense V."/>
            <person name="Catcheside P."/>
            <person name="Chovatia M."/>
            <person name="Cooper J."/>
            <person name="Damon W."/>
            <person name="Desjardin D."/>
            <person name="Finy P."/>
            <person name="Geml J."/>
            <person name="Haridas S."/>
            <person name="Hughes K."/>
            <person name="Justo A."/>
            <person name="Karasinski D."/>
            <person name="Kautmanova I."/>
            <person name="Kiss B."/>
            <person name="Kocsube S."/>
            <person name="Kotiranta H."/>
            <person name="LaButti K.M."/>
            <person name="Lechner B.E."/>
            <person name="Liimatainen K."/>
            <person name="Lipzen A."/>
            <person name="Lukacs Z."/>
            <person name="Mihaltcheva S."/>
            <person name="Morgado L.N."/>
            <person name="Niskanen T."/>
            <person name="Noordeloos M.E."/>
            <person name="Ohm R.A."/>
            <person name="Ortiz-Santana B."/>
            <person name="Ovrebo C."/>
            <person name="Racz N."/>
            <person name="Riley R."/>
            <person name="Savchenko A."/>
            <person name="Shiryaev A."/>
            <person name="Soop K."/>
            <person name="Spirin V."/>
            <person name="Szebenyi C."/>
            <person name="Tomsovsky M."/>
            <person name="Tulloss R.E."/>
            <person name="Uehling J."/>
            <person name="Grigoriev I.V."/>
            <person name="Vagvolgyi C."/>
            <person name="Papp T."/>
            <person name="Martin F.M."/>
            <person name="Miettinen O."/>
            <person name="Hibbett D.S."/>
            <person name="Nagy L.G."/>
        </authorList>
    </citation>
    <scope>NUCLEOTIDE SEQUENCE [LARGE SCALE GENOMIC DNA]</scope>
    <source>
        <strain evidence="8 9">OMC1185</strain>
    </source>
</reference>
<dbReference type="PANTHER" id="PTHR12363">
    <property type="entry name" value="TRANSPORTIN 3 AND IMPORTIN 13"/>
    <property type="match status" value="1"/>
</dbReference>
<dbReference type="PANTHER" id="PTHR12363:SF33">
    <property type="entry name" value="IMPORTIN-13"/>
    <property type="match status" value="1"/>
</dbReference>
<protein>
    <recommendedName>
        <fullName evidence="3">Importin-13</fullName>
    </recommendedName>
</protein>
<gene>
    <name evidence="8" type="ORF">OE88DRAFT_548591</name>
</gene>
<dbReference type="Gene3D" id="1.25.10.10">
    <property type="entry name" value="Leucine-rich Repeat Variant"/>
    <property type="match status" value="1"/>
</dbReference>
<keyword evidence="9" id="KW-1185">Reference proteome</keyword>
<sequence>MSGASVLPVLSLSDVQQVAQLIQQAYAPASGQVSAENQRRLQQEILEIQRRPEAWGLVVPFLEHQDPNIEFFGAHTIQVKIARDWDQFPQDRTVELRDVVLGLTVRAVNSGRSKVILRKLYVSLTSLALKLIPKHPGEWPSWVLSTVTYLSENGATAEHILDFLTIVAEEIESADLLQPTRLQMRQTLLDSVSVVVQGITTTIAKPAHQRTPGELNSALKCLEAWMPTLPASDLTPLIPILINLLTPLQPALEFDENAFVPASDALQAIMSDSALSDGSGSKSLTEPLLVWMHTWGGRIVDATLRSGFVDTVSHSFCKLLAAVGDHSTSYLASHLASTSQPGPLAGPSPLPTKSQLNQNYLRLLLAYTALPGYYGVDEEESEMTLGFWYLFQEALWSVEYQFGFEEEEEDGVDDSDVVREREKERLEREQEKDQWTIAKAVYSELVTVLERKVKWPGRDELSRWANDQKDKFQVYRRDVGDTLINAYYILRNDMLEFYINGIVERLNTRHGDDGWEEIEAALHCIMSIQEAVPIEDNEQLQRLFGSEILGRLPISGRYRVRRTMLSLLGTYASWFTTQRTPPPGPNQMSLLMTAVSYVVNALPESSLCLQAANALRDLCDANRTALAPHIAAFGELHAGLTGIPDTEKAKVLQSIASVIQALPPEEEIPPVVTIVNPVVAKLMEALQTSVRLPEDARALAIQQLQTLTGVAKGLTRTNDGLVSLDDSDEEREALEHMNRARADPRMVKLRDELLNAVRGTVELMSTDASVSDALSDLFKSITSLPTDATLISLPPGPLLELVCIASQRQLTAVWLSLASMLFPQLDPPPAITTSLVSTPSPENWAVVTNVLPVLLQISLTFLGQPGAMEANPDIVQAFFSCVEAVARIFTKALYQLPDGLLDALMDCSMTALSLQERYSLVSSCTFLHTLVNRTTRSDDLENGKTLLAQRHGRSIMQGVLLDLAGIAPRSASPNLIDLLSVLLSRYPAESRVWMSEVLFSDNFTPSKASREAKEKFLKSVASSRTMKRTREAAQEFVLVARGLENSSFGYSSVVV</sequence>
<dbReference type="STRING" id="5364.A0A5C3MT27"/>
<dbReference type="Pfam" id="PF08389">
    <property type="entry name" value="Xpo1"/>
    <property type="match status" value="1"/>
</dbReference>
<dbReference type="GO" id="GO:0005737">
    <property type="term" value="C:cytoplasm"/>
    <property type="evidence" value="ECO:0007669"/>
    <property type="project" value="TreeGrafter"/>
</dbReference>